<name>A0A3A4B7R3_9ACTN</name>
<feature type="compositionally biased region" description="Low complexity" evidence="1">
    <location>
        <begin position="353"/>
        <end position="408"/>
    </location>
</feature>
<dbReference type="RefSeq" id="WP_119925572.1">
    <property type="nucleotide sequence ID" value="NZ_QZEY01000002.1"/>
</dbReference>
<feature type="compositionally biased region" description="Polar residues" evidence="1">
    <location>
        <begin position="522"/>
        <end position="533"/>
    </location>
</feature>
<dbReference type="AlphaFoldDB" id="A0A3A4B7R3"/>
<accession>A0A3A4B7R3</accession>
<feature type="compositionally biased region" description="Low complexity" evidence="1">
    <location>
        <begin position="160"/>
        <end position="172"/>
    </location>
</feature>
<feature type="compositionally biased region" description="Low complexity" evidence="1">
    <location>
        <begin position="304"/>
        <end position="329"/>
    </location>
</feature>
<evidence type="ECO:0000313" key="3">
    <source>
        <dbReference type="Proteomes" id="UP000265768"/>
    </source>
</evidence>
<dbReference type="EMBL" id="QZEY01000002">
    <property type="protein sequence ID" value="RJL34271.1"/>
    <property type="molecule type" value="Genomic_DNA"/>
</dbReference>
<dbReference type="Proteomes" id="UP000265768">
    <property type="component" value="Unassembled WGS sequence"/>
</dbReference>
<feature type="compositionally biased region" description="Low complexity" evidence="1">
    <location>
        <begin position="139"/>
        <end position="148"/>
    </location>
</feature>
<feature type="region of interest" description="Disordered" evidence="1">
    <location>
        <begin position="27"/>
        <end position="91"/>
    </location>
</feature>
<dbReference type="OrthoDB" id="3540286at2"/>
<sequence length="564" mass="56596">MLPVILGLVAVVLVVLVVVALGIRSKARAEDAGQPAARRRPDAGGEPQRRGPGDPGREAPRGGRQPARPSGKAKQGPRGRRGVDEWGDTDDYDADYWERLAADEGGFGGALATKRGASRPAAPEGESDSPRADSPRADSPAPRSTGSRSSRRRRAENADADATATMAAQPAAKPVTDPVHSVRSSSFDAPSAFDAPPAGAGAGSRGKPADKSPAYDAADSKTVSFALPGRDTVPAAPAPSAAPADPLASPSLGAGNRVAGRDGAARADLLTDPFAAQSNDPLATRPSGDSYGSRTGTDPFARPSAGSTGSTGSTGDSWGRGSSDGLSGPLPGGRYGDDPLLGGSRRDYADPLGAPAGSASTSSSASGDSASGSGSWPAWSPDPGTPAPGSSGSSGSSGSPGSSGSSWPGEGGAPYTSWPDSSPSAWPDSGGPSYEMPSSYETPSPFGGYPEYPASGGSSSYEVGSGWAAMDDAPSSPGYDRGGYSGSYELPVPGSGGSSAPDYGTPSYDPPGSPWSEGRESSPGTDPWASSSYPEEYDPAAPTGKHGGRGRHGQTDQDYPDYYR</sequence>
<feature type="region of interest" description="Disordered" evidence="1">
    <location>
        <begin position="107"/>
        <end position="564"/>
    </location>
</feature>
<feature type="compositionally biased region" description="Low complexity" evidence="1">
    <location>
        <begin position="183"/>
        <end position="199"/>
    </location>
</feature>
<evidence type="ECO:0000256" key="1">
    <source>
        <dbReference type="SAM" id="MobiDB-lite"/>
    </source>
</evidence>
<feature type="compositionally biased region" description="Low complexity" evidence="1">
    <location>
        <begin position="417"/>
        <end position="433"/>
    </location>
</feature>
<proteinExistence type="predicted"/>
<protein>
    <submittedName>
        <fullName evidence="2">Uncharacterized protein</fullName>
    </submittedName>
</protein>
<reference evidence="2 3" key="1">
    <citation type="submission" date="2018-09" db="EMBL/GenBank/DDBJ databases">
        <title>YIM 75507 draft genome.</title>
        <authorList>
            <person name="Tang S."/>
            <person name="Feng Y."/>
        </authorList>
    </citation>
    <scope>NUCLEOTIDE SEQUENCE [LARGE SCALE GENOMIC DNA]</scope>
    <source>
        <strain evidence="2 3">YIM 75507</strain>
    </source>
</reference>
<organism evidence="2 3">
    <name type="scientific">Bailinhaonella thermotolerans</name>
    <dbReference type="NCBI Taxonomy" id="1070861"/>
    <lineage>
        <taxon>Bacteria</taxon>
        <taxon>Bacillati</taxon>
        <taxon>Actinomycetota</taxon>
        <taxon>Actinomycetes</taxon>
        <taxon>Streptosporangiales</taxon>
        <taxon>Streptosporangiaceae</taxon>
        <taxon>Bailinhaonella</taxon>
    </lineage>
</organism>
<feature type="compositionally biased region" description="Basic and acidic residues" evidence="1">
    <location>
        <begin position="39"/>
        <end position="61"/>
    </location>
</feature>
<feature type="compositionally biased region" description="Low complexity" evidence="1">
    <location>
        <begin position="234"/>
        <end position="258"/>
    </location>
</feature>
<gene>
    <name evidence="2" type="ORF">D5H75_07375</name>
</gene>
<feature type="compositionally biased region" description="Low complexity" evidence="1">
    <location>
        <begin position="455"/>
        <end position="466"/>
    </location>
</feature>
<keyword evidence="3" id="KW-1185">Reference proteome</keyword>
<evidence type="ECO:0000313" key="2">
    <source>
        <dbReference type="EMBL" id="RJL34271.1"/>
    </source>
</evidence>
<comment type="caution">
    <text evidence="2">The sequence shown here is derived from an EMBL/GenBank/DDBJ whole genome shotgun (WGS) entry which is preliminary data.</text>
</comment>